<keyword evidence="2" id="KW-1185">Reference proteome</keyword>
<dbReference type="Proteomes" id="UP000823775">
    <property type="component" value="Unassembled WGS sequence"/>
</dbReference>
<dbReference type="EMBL" id="JACEIK010014443">
    <property type="protein sequence ID" value="MCE3216850.1"/>
    <property type="molecule type" value="Genomic_DNA"/>
</dbReference>
<protein>
    <submittedName>
        <fullName evidence="1">Uncharacterized protein</fullName>
    </submittedName>
</protein>
<name>A0ABS8WV82_DATST</name>
<proteinExistence type="predicted"/>
<reference evidence="1 2" key="1">
    <citation type="journal article" date="2021" name="BMC Genomics">
        <title>Datura genome reveals duplications of psychoactive alkaloid biosynthetic genes and high mutation rate following tissue culture.</title>
        <authorList>
            <person name="Rajewski A."/>
            <person name="Carter-House D."/>
            <person name="Stajich J."/>
            <person name="Litt A."/>
        </authorList>
    </citation>
    <scope>NUCLEOTIDE SEQUENCE [LARGE SCALE GENOMIC DNA]</scope>
    <source>
        <strain evidence="1">AR-01</strain>
    </source>
</reference>
<evidence type="ECO:0000313" key="2">
    <source>
        <dbReference type="Proteomes" id="UP000823775"/>
    </source>
</evidence>
<evidence type="ECO:0000313" key="1">
    <source>
        <dbReference type="EMBL" id="MCE3216850.1"/>
    </source>
</evidence>
<comment type="caution">
    <text evidence="1">The sequence shown here is derived from an EMBL/GenBank/DDBJ whole genome shotgun (WGS) entry which is preliminary data.</text>
</comment>
<accession>A0ABS8WV82</accession>
<sequence length="148" mass="16560">MAHNRLSRQAIGSISCVARKQIAHISRNEVPSSWRYTPKCSSSMHAMIGTPTSLFHVLWHVRHDTGDAKMEGVTRKEAQGTFILAIYHATREQHGHDGWRVVALFHARWHVRRGTGDATMEGATRKDVSHGKKMDLLLQLGKGTSSPK</sequence>
<organism evidence="1 2">
    <name type="scientific">Datura stramonium</name>
    <name type="common">Jimsonweed</name>
    <name type="synonym">Common thornapple</name>
    <dbReference type="NCBI Taxonomy" id="4076"/>
    <lineage>
        <taxon>Eukaryota</taxon>
        <taxon>Viridiplantae</taxon>
        <taxon>Streptophyta</taxon>
        <taxon>Embryophyta</taxon>
        <taxon>Tracheophyta</taxon>
        <taxon>Spermatophyta</taxon>
        <taxon>Magnoliopsida</taxon>
        <taxon>eudicotyledons</taxon>
        <taxon>Gunneridae</taxon>
        <taxon>Pentapetalae</taxon>
        <taxon>asterids</taxon>
        <taxon>lamiids</taxon>
        <taxon>Solanales</taxon>
        <taxon>Solanaceae</taxon>
        <taxon>Solanoideae</taxon>
        <taxon>Datureae</taxon>
        <taxon>Datura</taxon>
    </lineage>
</organism>
<gene>
    <name evidence="1" type="ORF">HAX54_008493</name>
</gene>